<gene>
    <name evidence="4" type="ORF">E4O86_02550</name>
</gene>
<dbReference type="CDD" id="cd03137">
    <property type="entry name" value="GATase1_AraC_1"/>
    <property type="match status" value="1"/>
</dbReference>
<dbReference type="GO" id="GO:0003700">
    <property type="term" value="F:DNA-binding transcription factor activity"/>
    <property type="evidence" value="ECO:0007669"/>
    <property type="project" value="InterPro"/>
</dbReference>
<dbReference type="Gene3D" id="3.40.50.880">
    <property type="match status" value="1"/>
</dbReference>
<dbReference type="AlphaFoldDB" id="A0A964T1B9"/>
<proteinExistence type="predicted"/>
<dbReference type="InterPro" id="IPR009057">
    <property type="entry name" value="Homeodomain-like_sf"/>
</dbReference>
<keyword evidence="2" id="KW-0804">Transcription</keyword>
<name>A0A964T1B9_9HYPH</name>
<keyword evidence="1" id="KW-0805">Transcription regulation</keyword>
<sequence length="331" mass="35975">MPAATPSRNVVVFAPTDVHALEIASVMDVFNEANAQAGSTTLYSMTLVAERRETIRCSSGLRIVPDLSIADPVPDADTLIVAGSYGVPRTPSDAVIAWLQRRSESARRYGAVCTGAFLVGAAGLIDGRIVTTHWAYADELRTRFPSARVDPDSIFVRNGPLFTSAGVSACIDLALALVEEDHGRNLALSVARHMVMYLKRPGGQSQYSAPLAAQARAGTPIARVQTWILDHPEEELSLSALASRAAMSPRNFSRVFRNETGLSPAEFVQQVRMDKARQLLEETSLPLDQVAKRSGLGTAASARRIFLRRLGISLRQYRERFKLGANPRSSD</sequence>
<accession>A0A964T1B9</accession>
<dbReference type="OrthoDB" id="9793422at2"/>
<dbReference type="PANTHER" id="PTHR43130:SF3">
    <property type="entry name" value="HTH-TYPE TRANSCRIPTIONAL REGULATOR RV1931C"/>
    <property type="match status" value="1"/>
</dbReference>
<dbReference type="PROSITE" id="PS01124">
    <property type="entry name" value="HTH_ARAC_FAMILY_2"/>
    <property type="match status" value="1"/>
</dbReference>
<dbReference type="GO" id="GO:0043565">
    <property type="term" value="F:sequence-specific DNA binding"/>
    <property type="evidence" value="ECO:0007669"/>
    <property type="project" value="InterPro"/>
</dbReference>
<keyword evidence="5" id="KW-1185">Reference proteome</keyword>
<dbReference type="InterPro" id="IPR018060">
    <property type="entry name" value="HTH_AraC"/>
</dbReference>
<organism evidence="4 5">
    <name type="scientific">Propylenella binzhouense</name>
    <dbReference type="NCBI Taxonomy" id="2555902"/>
    <lineage>
        <taxon>Bacteria</taxon>
        <taxon>Pseudomonadati</taxon>
        <taxon>Pseudomonadota</taxon>
        <taxon>Alphaproteobacteria</taxon>
        <taxon>Hyphomicrobiales</taxon>
        <taxon>Propylenellaceae</taxon>
        <taxon>Propylenella</taxon>
    </lineage>
</organism>
<dbReference type="InterPro" id="IPR029062">
    <property type="entry name" value="Class_I_gatase-like"/>
</dbReference>
<evidence type="ECO:0000313" key="5">
    <source>
        <dbReference type="Proteomes" id="UP000773614"/>
    </source>
</evidence>
<dbReference type="Pfam" id="PF01965">
    <property type="entry name" value="DJ-1_PfpI"/>
    <property type="match status" value="1"/>
</dbReference>
<dbReference type="RefSeq" id="WP_161138950.1">
    <property type="nucleotide sequence ID" value="NZ_SPKJ01000004.1"/>
</dbReference>
<dbReference type="SUPFAM" id="SSF52317">
    <property type="entry name" value="Class I glutamine amidotransferase-like"/>
    <property type="match status" value="1"/>
</dbReference>
<dbReference type="Gene3D" id="1.10.10.60">
    <property type="entry name" value="Homeodomain-like"/>
    <property type="match status" value="2"/>
</dbReference>
<dbReference type="Proteomes" id="UP000773614">
    <property type="component" value="Unassembled WGS sequence"/>
</dbReference>
<dbReference type="SMART" id="SM00342">
    <property type="entry name" value="HTH_ARAC"/>
    <property type="match status" value="1"/>
</dbReference>
<dbReference type="PANTHER" id="PTHR43130">
    <property type="entry name" value="ARAC-FAMILY TRANSCRIPTIONAL REGULATOR"/>
    <property type="match status" value="1"/>
</dbReference>
<feature type="domain" description="HTH araC/xylS-type" evidence="3">
    <location>
        <begin position="222"/>
        <end position="320"/>
    </location>
</feature>
<evidence type="ECO:0000313" key="4">
    <source>
        <dbReference type="EMBL" id="MYZ46601.1"/>
    </source>
</evidence>
<evidence type="ECO:0000256" key="1">
    <source>
        <dbReference type="ARBA" id="ARBA00023015"/>
    </source>
</evidence>
<evidence type="ECO:0000259" key="3">
    <source>
        <dbReference type="PROSITE" id="PS01124"/>
    </source>
</evidence>
<dbReference type="InterPro" id="IPR002818">
    <property type="entry name" value="DJ-1/PfpI"/>
</dbReference>
<reference evidence="4" key="1">
    <citation type="submission" date="2019-03" db="EMBL/GenBank/DDBJ databases">
        <title>Afifella sp. nov., isolated from activated sludge.</title>
        <authorList>
            <person name="Li Q."/>
            <person name="Liu Y."/>
        </authorList>
    </citation>
    <scope>NUCLEOTIDE SEQUENCE</scope>
    <source>
        <strain evidence="4">L72</strain>
    </source>
</reference>
<dbReference type="SUPFAM" id="SSF46689">
    <property type="entry name" value="Homeodomain-like"/>
    <property type="match status" value="2"/>
</dbReference>
<comment type="caution">
    <text evidence="4">The sequence shown here is derived from an EMBL/GenBank/DDBJ whole genome shotgun (WGS) entry which is preliminary data.</text>
</comment>
<dbReference type="Pfam" id="PF12833">
    <property type="entry name" value="HTH_18"/>
    <property type="match status" value="1"/>
</dbReference>
<evidence type="ECO:0000256" key="2">
    <source>
        <dbReference type="ARBA" id="ARBA00023163"/>
    </source>
</evidence>
<protein>
    <submittedName>
        <fullName evidence="4">GlxA family transcriptional regulator</fullName>
    </submittedName>
</protein>
<dbReference type="EMBL" id="SPKJ01000004">
    <property type="protein sequence ID" value="MYZ46601.1"/>
    <property type="molecule type" value="Genomic_DNA"/>
</dbReference>
<dbReference type="InterPro" id="IPR052158">
    <property type="entry name" value="INH-QAR"/>
</dbReference>